<dbReference type="RefSeq" id="WP_122149350.1">
    <property type="nucleotide sequence ID" value="NZ_RFFI01000049.1"/>
</dbReference>
<protein>
    <submittedName>
        <fullName evidence="4">Pyridoxal-phosphate dependent enzyme</fullName>
    </submittedName>
</protein>
<gene>
    <name evidence="4" type="ORF">EBM89_10315</name>
</gene>
<feature type="domain" description="Tryptophan synthase beta chain-like PALP" evidence="3">
    <location>
        <begin position="86"/>
        <end position="388"/>
    </location>
</feature>
<dbReference type="Gene3D" id="3.40.50.1100">
    <property type="match status" value="2"/>
</dbReference>
<keyword evidence="2" id="KW-0663">Pyridoxal phosphate</keyword>
<dbReference type="EMBL" id="RFFI01000049">
    <property type="protein sequence ID" value="RMI09431.1"/>
    <property type="molecule type" value="Genomic_DNA"/>
</dbReference>
<evidence type="ECO:0000313" key="5">
    <source>
        <dbReference type="Proteomes" id="UP000269289"/>
    </source>
</evidence>
<dbReference type="OrthoDB" id="9778118at2"/>
<dbReference type="InterPro" id="IPR036052">
    <property type="entry name" value="TrpB-like_PALP_sf"/>
</dbReference>
<evidence type="ECO:0000256" key="1">
    <source>
        <dbReference type="ARBA" id="ARBA00001933"/>
    </source>
</evidence>
<dbReference type="Pfam" id="PF00291">
    <property type="entry name" value="PALP"/>
    <property type="match status" value="1"/>
</dbReference>
<accession>A0A3M2JBE7</accession>
<organism evidence="4 5">
    <name type="scientific">Cellulomonas triticagri</name>
    <dbReference type="NCBI Taxonomy" id="2483352"/>
    <lineage>
        <taxon>Bacteria</taxon>
        <taxon>Bacillati</taxon>
        <taxon>Actinomycetota</taxon>
        <taxon>Actinomycetes</taxon>
        <taxon>Micrococcales</taxon>
        <taxon>Cellulomonadaceae</taxon>
        <taxon>Cellulomonas</taxon>
    </lineage>
</organism>
<keyword evidence="5" id="KW-1185">Reference proteome</keyword>
<sequence>MSTSTSTASTSTSAYTGVLRDGVTGATVTEAEAYRPSATALAQDVHAYASPVYDLAGTTALPAPGTGPGVFRFASLLPVDPAGPLVSLGEGGTPLVPVPRAGAAVGLPALLVKDESRNPTWSYKDRLAAVAVTKAVQQGHDTVVVASTGNHGAATAAYAARAGLRCVVLTIASVPETMKTLMQSYGADVVAFDDPRDRWVVMRAGVEDRGWVPVSGYLSPPSGSNPFGVDGYKTIAYELWEQLGGRVPDVVVAPVAYGDGTAGMVRGFRDLVDLGLADRVPRMVAAEPFGPHEVALRDGFVPGAAVPTAPTVAFSIGSAMATWQAWDALRATDGAAATADDEQVMRAQATLAASEGLYLEASSIITYAVLPTLVERGVVAASDTVVLLGTSTGLKDVGATAARLAPVPVIAPTLAAFDAVTSATSTATSGEG</sequence>
<evidence type="ECO:0000313" key="4">
    <source>
        <dbReference type="EMBL" id="RMI09431.1"/>
    </source>
</evidence>
<name>A0A3M2JBE7_9CELL</name>
<dbReference type="InterPro" id="IPR001926">
    <property type="entry name" value="TrpB-like_PALP"/>
</dbReference>
<dbReference type="InterPro" id="IPR050214">
    <property type="entry name" value="Cys_Synth/Cystath_Beta-Synth"/>
</dbReference>
<reference evidence="4 5" key="1">
    <citation type="submission" date="2018-10" db="EMBL/GenBank/DDBJ databases">
        <title>Isolation, diversity and antifungal activity of actinobacteria from wheat.</title>
        <authorList>
            <person name="Han C."/>
        </authorList>
    </citation>
    <scope>NUCLEOTIDE SEQUENCE [LARGE SCALE GENOMIC DNA]</scope>
    <source>
        <strain evidence="4 5">NEAU-YY56</strain>
    </source>
</reference>
<comment type="caution">
    <text evidence="4">The sequence shown here is derived from an EMBL/GenBank/DDBJ whole genome shotgun (WGS) entry which is preliminary data.</text>
</comment>
<dbReference type="GO" id="GO:1901605">
    <property type="term" value="P:alpha-amino acid metabolic process"/>
    <property type="evidence" value="ECO:0007669"/>
    <property type="project" value="UniProtKB-ARBA"/>
</dbReference>
<dbReference type="Proteomes" id="UP000269289">
    <property type="component" value="Unassembled WGS sequence"/>
</dbReference>
<evidence type="ECO:0000259" key="3">
    <source>
        <dbReference type="Pfam" id="PF00291"/>
    </source>
</evidence>
<dbReference type="AlphaFoldDB" id="A0A3M2JBE7"/>
<evidence type="ECO:0000256" key="2">
    <source>
        <dbReference type="ARBA" id="ARBA00022898"/>
    </source>
</evidence>
<comment type="cofactor">
    <cofactor evidence="1">
        <name>pyridoxal 5'-phosphate</name>
        <dbReference type="ChEBI" id="CHEBI:597326"/>
    </cofactor>
</comment>
<dbReference type="SUPFAM" id="SSF53686">
    <property type="entry name" value="Tryptophan synthase beta subunit-like PLP-dependent enzymes"/>
    <property type="match status" value="1"/>
</dbReference>
<proteinExistence type="predicted"/>
<dbReference type="PANTHER" id="PTHR10314">
    <property type="entry name" value="CYSTATHIONINE BETA-SYNTHASE"/>
    <property type="match status" value="1"/>
</dbReference>